<dbReference type="Proteomes" id="UP000757435">
    <property type="component" value="Unassembled WGS sequence"/>
</dbReference>
<reference evidence="3" key="1">
    <citation type="submission" date="2021-05" db="EMBL/GenBank/DDBJ databases">
        <authorList>
            <person name="Pietrasiak N."/>
            <person name="Ward R."/>
            <person name="Stajich J.E."/>
            <person name="Kurbessoian T."/>
        </authorList>
    </citation>
    <scope>NUCLEOTIDE SEQUENCE</scope>
    <source>
        <strain evidence="3">UHER 2000/2452</strain>
    </source>
</reference>
<dbReference type="AlphaFoldDB" id="A0A951ULP8"/>
<protein>
    <submittedName>
        <fullName evidence="3">Pre-peptidase C-terminal domain-containing protein</fullName>
    </submittedName>
</protein>
<evidence type="ECO:0000313" key="4">
    <source>
        <dbReference type="Proteomes" id="UP000757435"/>
    </source>
</evidence>
<organism evidence="3 4">
    <name type="scientific">Drouetiella hepatica Uher 2000/2452</name>
    <dbReference type="NCBI Taxonomy" id="904376"/>
    <lineage>
        <taxon>Bacteria</taxon>
        <taxon>Bacillati</taxon>
        <taxon>Cyanobacteriota</taxon>
        <taxon>Cyanophyceae</taxon>
        <taxon>Oculatellales</taxon>
        <taxon>Oculatellaceae</taxon>
        <taxon>Drouetiella</taxon>
    </lineage>
</organism>
<dbReference type="SUPFAM" id="SSF55486">
    <property type="entry name" value="Metalloproteases ('zincins'), catalytic domain"/>
    <property type="match status" value="1"/>
</dbReference>
<proteinExistence type="predicted"/>
<sequence>MAHASNPGFASSPLDTKARLQIQGDRKNSFSAHSEKSLKSQSRRASSSKKNGFQFLKAPYLQIQASGTQTLGGNTIGNAQNLGNLSGQSAYSRNDSVGRNNASDFFKFSLSKTSNFKLDLSKQSGNADLWLLKTNGSTLKKSTRSGTRNESIQGNLKAGTYYVQVTTDDASANYSLNLKGSGKSNDAGNAQTKALDAGNISRTQRRYRGQVGGSDTADYYRVDVSEGGSVKLAASGISGDVDLQLLNGNGAAIAKSTNEGKANESINQTVAAGTYFVQVAPFSSAKSNYTLDISSNFTGQPSNPVPAVGSSSSPSPIPSPSPAPTTNLTGDPGNTLSSAEVKSSAAFSRTQQVNNDDQDFYRFNIGQSGVFTANLTGLSGDADVKLIQDKNNNGSVDQGEVLGWQWEWGAGNENIRRFLSAGNYFVEVMGYGTEMKDYTLNTTFNAQSSDDRKFSINLNYKDGLNGISSTVRNALVDAAKIWENVIPSSSFNGAHTLNIDVVGINSSQDWLAAATNTGGQNAANGKWLPTTGTIRLNTSYASTYNNNPDYLKGIVAHELAHVLGIGTIWEKNGNSLINRSTNTYKADSYAGRAYGQVTGTLQPTAVPVESGSYGHWDENTFQNELLTPYAESIGVKMPLSEVTIASLRDLGWNVNYGAAEDFSLSQSINRPDGLMPDAVGTTASATVIAIDSYAPSFQSLKDSAVVSTTGAELNATRCPCGSCATTRTAMGMNSIGSTSFSDAIASSGSGNDITASKWSVI</sequence>
<feature type="domain" description="Peptidase C-terminal archaeal/bacterial" evidence="2">
    <location>
        <begin position="103"/>
        <end position="166"/>
    </location>
</feature>
<feature type="region of interest" description="Disordered" evidence="1">
    <location>
        <begin position="300"/>
        <end position="350"/>
    </location>
</feature>
<dbReference type="Pfam" id="PF04151">
    <property type="entry name" value="PPC"/>
    <property type="match status" value="2"/>
</dbReference>
<dbReference type="SUPFAM" id="SSF89260">
    <property type="entry name" value="Collagen-binding domain"/>
    <property type="match status" value="3"/>
</dbReference>
<name>A0A951ULP8_9CYAN</name>
<dbReference type="InterPro" id="IPR024079">
    <property type="entry name" value="MetalloPept_cat_dom_sf"/>
</dbReference>
<comment type="caution">
    <text evidence="3">The sequence shown here is derived from an EMBL/GenBank/DDBJ whole genome shotgun (WGS) entry which is preliminary data.</text>
</comment>
<dbReference type="Gene3D" id="2.60.120.380">
    <property type="match status" value="3"/>
</dbReference>
<gene>
    <name evidence="3" type="ORF">KME15_04315</name>
</gene>
<dbReference type="InterPro" id="IPR007280">
    <property type="entry name" value="Peptidase_C_arc/bac"/>
</dbReference>
<dbReference type="GO" id="GO:0008237">
    <property type="term" value="F:metallopeptidase activity"/>
    <property type="evidence" value="ECO:0007669"/>
    <property type="project" value="InterPro"/>
</dbReference>
<feature type="region of interest" description="Disordered" evidence="1">
    <location>
        <begin position="1"/>
        <end position="49"/>
    </location>
</feature>
<evidence type="ECO:0000313" key="3">
    <source>
        <dbReference type="EMBL" id="MBW4657874.1"/>
    </source>
</evidence>
<dbReference type="EMBL" id="JAHHHD010000003">
    <property type="protein sequence ID" value="MBW4657874.1"/>
    <property type="molecule type" value="Genomic_DNA"/>
</dbReference>
<evidence type="ECO:0000256" key="1">
    <source>
        <dbReference type="SAM" id="MobiDB-lite"/>
    </source>
</evidence>
<evidence type="ECO:0000259" key="2">
    <source>
        <dbReference type="Pfam" id="PF04151"/>
    </source>
</evidence>
<feature type="compositionally biased region" description="Polar residues" evidence="1">
    <location>
        <begin position="325"/>
        <end position="350"/>
    </location>
</feature>
<dbReference type="Gene3D" id="3.40.390.10">
    <property type="entry name" value="Collagenase (Catalytic Domain)"/>
    <property type="match status" value="1"/>
</dbReference>
<feature type="compositionally biased region" description="Low complexity" evidence="1">
    <location>
        <begin position="301"/>
        <end position="314"/>
    </location>
</feature>
<reference evidence="3" key="2">
    <citation type="journal article" date="2022" name="Microbiol. Resour. Announc.">
        <title>Metagenome Sequencing to Explore Phylogenomics of Terrestrial Cyanobacteria.</title>
        <authorList>
            <person name="Ward R.D."/>
            <person name="Stajich J.E."/>
            <person name="Johansen J.R."/>
            <person name="Huntemann M."/>
            <person name="Clum A."/>
            <person name="Foster B."/>
            <person name="Foster B."/>
            <person name="Roux S."/>
            <person name="Palaniappan K."/>
            <person name="Varghese N."/>
            <person name="Mukherjee S."/>
            <person name="Reddy T.B.K."/>
            <person name="Daum C."/>
            <person name="Copeland A."/>
            <person name="Chen I.A."/>
            <person name="Ivanova N.N."/>
            <person name="Kyrpides N.C."/>
            <person name="Shapiro N."/>
            <person name="Eloe-Fadrosh E.A."/>
            <person name="Pietrasiak N."/>
        </authorList>
    </citation>
    <scope>NUCLEOTIDE SEQUENCE</scope>
    <source>
        <strain evidence="3">UHER 2000/2452</strain>
    </source>
</reference>
<feature type="domain" description="Peptidase C-terminal archaeal/bacterial" evidence="2">
    <location>
        <begin position="217"/>
        <end position="280"/>
    </location>
</feature>
<accession>A0A951ULP8</accession>
<feature type="compositionally biased region" description="Basic and acidic residues" evidence="1">
    <location>
        <begin position="24"/>
        <end position="38"/>
    </location>
</feature>
<feature type="compositionally biased region" description="Low complexity" evidence="1">
    <location>
        <begin position="39"/>
        <end position="49"/>
    </location>
</feature>